<feature type="non-terminal residue" evidence="1">
    <location>
        <position position="277"/>
    </location>
</feature>
<organism evidence="1 2">
    <name type="scientific">Macrolepiota fuliginosa MF-IS2</name>
    <dbReference type="NCBI Taxonomy" id="1400762"/>
    <lineage>
        <taxon>Eukaryota</taxon>
        <taxon>Fungi</taxon>
        <taxon>Dikarya</taxon>
        <taxon>Basidiomycota</taxon>
        <taxon>Agaricomycotina</taxon>
        <taxon>Agaricomycetes</taxon>
        <taxon>Agaricomycetidae</taxon>
        <taxon>Agaricales</taxon>
        <taxon>Agaricineae</taxon>
        <taxon>Agaricaceae</taxon>
        <taxon>Macrolepiota</taxon>
    </lineage>
</organism>
<dbReference type="EMBL" id="MU153435">
    <property type="protein sequence ID" value="KAF9439780.1"/>
    <property type="molecule type" value="Genomic_DNA"/>
</dbReference>
<name>A0A9P6BVV8_9AGAR</name>
<dbReference type="Proteomes" id="UP000807342">
    <property type="component" value="Unassembled WGS sequence"/>
</dbReference>
<dbReference type="AlphaFoldDB" id="A0A9P6BVV8"/>
<keyword evidence="2" id="KW-1185">Reference proteome</keyword>
<protein>
    <submittedName>
        <fullName evidence="1">Uncharacterized protein</fullName>
    </submittedName>
</protein>
<sequence length="277" mass="30786">MTHLQHSLLIEPTFDTASQAQALALVDVEIEGILASLKQFAVWLGSLTHLICVEATLFLSAENNTMSEIQDLLDRLDVQREGILEWLIQNAIEYPILSTCQSLDVGIVVEVQAPNAVGTQSYQIHMNPSFAIIMIILHVAPMVDDIPSTTVDVIESMCYYADGCWDRLWLLGNLCSGLYCLPLLQGSLNIAYYHTTYKQEELAGIILMDGAPAGLNLLGHGRKGIINVRLTRAMSNIPPHQHSTNLTPQGFDACYCDAFRWLVTKDQMYTMDISPFL</sequence>
<accession>A0A9P6BVV8</accession>
<gene>
    <name evidence="1" type="ORF">P691DRAFT_784922</name>
</gene>
<evidence type="ECO:0000313" key="2">
    <source>
        <dbReference type="Proteomes" id="UP000807342"/>
    </source>
</evidence>
<evidence type="ECO:0000313" key="1">
    <source>
        <dbReference type="EMBL" id="KAF9439780.1"/>
    </source>
</evidence>
<reference evidence="1" key="1">
    <citation type="submission" date="2020-11" db="EMBL/GenBank/DDBJ databases">
        <authorList>
            <consortium name="DOE Joint Genome Institute"/>
            <person name="Ahrendt S."/>
            <person name="Riley R."/>
            <person name="Andreopoulos W."/>
            <person name="Labutti K."/>
            <person name="Pangilinan J."/>
            <person name="Ruiz-Duenas F.J."/>
            <person name="Barrasa J.M."/>
            <person name="Sanchez-Garcia M."/>
            <person name="Camarero S."/>
            <person name="Miyauchi S."/>
            <person name="Serrano A."/>
            <person name="Linde D."/>
            <person name="Babiker R."/>
            <person name="Drula E."/>
            <person name="Ayuso-Fernandez I."/>
            <person name="Pacheco R."/>
            <person name="Padilla G."/>
            <person name="Ferreira P."/>
            <person name="Barriuso J."/>
            <person name="Kellner H."/>
            <person name="Castanera R."/>
            <person name="Alfaro M."/>
            <person name="Ramirez L."/>
            <person name="Pisabarro A.G."/>
            <person name="Kuo A."/>
            <person name="Tritt A."/>
            <person name="Lipzen A."/>
            <person name="He G."/>
            <person name="Yan M."/>
            <person name="Ng V."/>
            <person name="Cullen D."/>
            <person name="Martin F."/>
            <person name="Rosso M.-N."/>
            <person name="Henrissat B."/>
            <person name="Hibbett D."/>
            <person name="Martinez A.T."/>
            <person name="Grigoriev I.V."/>
        </authorList>
    </citation>
    <scope>NUCLEOTIDE SEQUENCE</scope>
    <source>
        <strain evidence="1">MF-IS2</strain>
    </source>
</reference>
<proteinExistence type="predicted"/>
<comment type="caution">
    <text evidence="1">The sequence shown here is derived from an EMBL/GenBank/DDBJ whole genome shotgun (WGS) entry which is preliminary data.</text>
</comment>